<evidence type="ECO:0000259" key="6">
    <source>
        <dbReference type="PROSITE" id="PS51012"/>
    </source>
</evidence>
<dbReference type="InterPro" id="IPR047817">
    <property type="entry name" value="ABC2_TM_bact-type"/>
</dbReference>
<feature type="transmembrane region" description="Helical" evidence="5">
    <location>
        <begin position="122"/>
        <end position="143"/>
    </location>
</feature>
<feature type="transmembrane region" description="Helical" evidence="5">
    <location>
        <begin position="245"/>
        <end position="263"/>
    </location>
</feature>
<dbReference type="InterPro" id="IPR013525">
    <property type="entry name" value="ABC2_TM"/>
</dbReference>
<protein>
    <recommendedName>
        <fullName evidence="6">ABC transmembrane type-2 domain-containing protein</fullName>
    </recommendedName>
</protein>
<evidence type="ECO:0000256" key="2">
    <source>
        <dbReference type="ARBA" id="ARBA00022692"/>
    </source>
</evidence>
<dbReference type="PANTHER" id="PTHR43229:SF2">
    <property type="entry name" value="NODULATION PROTEIN J"/>
    <property type="match status" value="1"/>
</dbReference>
<comment type="caution">
    <text evidence="7">The sequence shown here is derived from an EMBL/GenBank/DDBJ whole genome shotgun (WGS) entry which is preliminary data.</text>
</comment>
<keyword evidence="2 5" id="KW-0812">Transmembrane</keyword>
<feature type="transmembrane region" description="Helical" evidence="5">
    <location>
        <begin position="67"/>
        <end position="90"/>
    </location>
</feature>
<dbReference type="InterPro" id="IPR000412">
    <property type="entry name" value="ABC_2_transport"/>
</dbReference>
<dbReference type="PROSITE" id="PS51012">
    <property type="entry name" value="ABC_TM2"/>
    <property type="match status" value="1"/>
</dbReference>
<dbReference type="PANTHER" id="PTHR43229">
    <property type="entry name" value="NODULATION PROTEIN J"/>
    <property type="match status" value="1"/>
</dbReference>
<evidence type="ECO:0000313" key="7">
    <source>
        <dbReference type="EMBL" id="TQS84004.1"/>
    </source>
</evidence>
<evidence type="ECO:0000256" key="3">
    <source>
        <dbReference type="ARBA" id="ARBA00022989"/>
    </source>
</evidence>
<organism evidence="7 8">
    <name type="scientific">Candidatus Methanomassiliicoccus intestinalis</name>
    <dbReference type="NCBI Taxonomy" id="1406512"/>
    <lineage>
        <taxon>Archaea</taxon>
        <taxon>Methanobacteriati</taxon>
        <taxon>Thermoplasmatota</taxon>
        <taxon>Thermoplasmata</taxon>
        <taxon>Methanomassiliicoccales</taxon>
        <taxon>Methanomassiliicoccaceae</taxon>
        <taxon>Methanomassiliicoccus</taxon>
    </lineage>
</organism>
<keyword evidence="4 5" id="KW-0472">Membrane</keyword>
<dbReference type="Pfam" id="PF01061">
    <property type="entry name" value="ABC2_membrane"/>
    <property type="match status" value="1"/>
</dbReference>
<dbReference type="PRINTS" id="PR00164">
    <property type="entry name" value="ABC2TRNSPORT"/>
</dbReference>
<dbReference type="RefSeq" id="WP_400194479.1">
    <property type="nucleotide sequence ID" value="NZ_CAYAYE010000042.1"/>
</dbReference>
<feature type="transmembrane region" description="Helical" evidence="5">
    <location>
        <begin position="29"/>
        <end position="47"/>
    </location>
</feature>
<evidence type="ECO:0000313" key="8">
    <source>
        <dbReference type="Proteomes" id="UP000752814"/>
    </source>
</evidence>
<reference evidence="7" key="1">
    <citation type="submission" date="2016-03" db="EMBL/GenBank/DDBJ databases">
        <authorList>
            <person name="Borrel G."/>
            <person name="Mccann A."/>
            <person name="O'Toole P.W."/>
        </authorList>
    </citation>
    <scope>NUCLEOTIDE SEQUENCE</scope>
    <source>
        <strain evidence="7">183</strain>
    </source>
</reference>
<dbReference type="EMBL" id="LVVT01000007">
    <property type="protein sequence ID" value="TQS84004.1"/>
    <property type="molecule type" value="Genomic_DNA"/>
</dbReference>
<accession>A0A8J8PDM8</accession>
<sequence>MSELKTYIRQTSALTGRELKHWYRSKMQIFMALIQPVIWLGLFGFAMNGFINSAMEQVGQEIDYMSFLIIGLVIITALTTSMNAGMSVVWDRRFGFLEKLKAAPVPRGVIPLSKVLSTTVKAIIQSLLILIIGLAFGLKFMAGFNVLDFLTLILIVAMVALTFSSIFVALGLVIKNQDVLMGINMLLNLPLMFASGVLFPTASFPEALKIVANVNPLTYAADAARRVSVGDVMISIPSMSLGMDILVLVIVAVVITALGMFFARRGLKA</sequence>
<evidence type="ECO:0000256" key="1">
    <source>
        <dbReference type="ARBA" id="ARBA00004141"/>
    </source>
</evidence>
<gene>
    <name evidence="7" type="ORF">A3207_06705</name>
</gene>
<dbReference type="AlphaFoldDB" id="A0A8J8PDM8"/>
<feature type="domain" description="ABC transmembrane type-2" evidence="6">
    <location>
        <begin position="27"/>
        <end position="266"/>
    </location>
</feature>
<dbReference type="GO" id="GO:0043190">
    <property type="term" value="C:ATP-binding cassette (ABC) transporter complex"/>
    <property type="evidence" value="ECO:0007669"/>
    <property type="project" value="InterPro"/>
</dbReference>
<proteinExistence type="predicted"/>
<feature type="transmembrane region" description="Helical" evidence="5">
    <location>
        <begin position="149"/>
        <end position="174"/>
    </location>
</feature>
<evidence type="ECO:0000256" key="5">
    <source>
        <dbReference type="SAM" id="Phobius"/>
    </source>
</evidence>
<dbReference type="Proteomes" id="UP000752814">
    <property type="component" value="Unassembled WGS sequence"/>
</dbReference>
<keyword evidence="3 5" id="KW-1133">Transmembrane helix</keyword>
<name>A0A8J8PDM8_9ARCH</name>
<dbReference type="InterPro" id="IPR051784">
    <property type="entry name" value="Nod_factor_ABC_transporter"/>
</dbReference>
<dbReference type="GO" id="GO:0140359">
    <property type="term" value="F:ABC-type transporter activity"/>
    <property type="evidence" value="ECO:0007669"/>
    <property type="project" value="InterPro"/>
</dbReference>
<evidence type="ECO:0000256" key="4">
    <source>
        <dbReference type="ARBA" id="ARBA00023136"/>
    </source>
</evidence>
<feature type="transmembrane region" description="Helical" evidence="5">
    <location>
        <begin position="186"/>
        <end position="204"/>
    </location>
</feature>
<dbReference type="PIRSF" id="PIRSF006648">
    <property type="entry name" value="DrrB"/>
    <property type="match status" value="1"/>
</dbReference>
<comment type="subcellular location">
    <subcellularLocation>
        <location evidence="1">Membrane</location>
        <topology evidence="1">Multi-pass membrane protein</topology>
    </subcellularLocation>
</comment>